<feature type="domain" description="Sulfatase N-terminal" evidence="8">
    <location>
        <begin position="38"/>
        <end position="323"/>
    </location>
</feature>
<keyword evidence="7" id="KW-1133">Transmembrane helix</keyword>
<dbReference type="CDD" id="cd16029">
    <property type="entry name" value="4-S"/>
    <property type="match status" value="1"/>
</dbReference>
<keyword evidence="7" id="KW-0472">Membrane</keyword>
<evidence type="ECO:0000313" key="10">
    <source>
        <dbReference type="Proteomes" id="UP000242188"/>
    </source>
</evidence>
<feature type="transmembrane region" description="Helical" evidence="7">
    <location>
        <begin position="12"/>
        <end position="33"/>
    </location>
</feature>
<keyword evidence="5" id="KW-0106">Calcium</keyword>
<keyword evidence="10" id="KW-1185">Reference proteome</keyword>
<keyword evidence="4" id="KW-0378">Hydrolase</keyword>
<keyword evidence="7" id="KW-0812">Transmembrane</keyword>
<organism evidence="9 10">
    <name type="scientific">Mizuhopecten yessoensis</name>
    <name type="common">Japanese scallop</name>
    <name type="synonym">Patinopecten yessoensis</name>
    <dbReference type="NCBI Taxonomy" id="6573"/>
    <lineage>
        <taxon>Eukaryota</taxon>
        <taxon>Metazoa</taxon>
        <taxon>Spiralia</taxon>
        <taxon>Lophotrochozoa</taxon>
        <taxon>Mollusca</taxon>
        <taxon>Bivalvia</taxon>
        <taxon>Autobranchia</taxon>
        <taxon>Pteriomorphia</taxon>
        <taxon>Pectinida</taxon>
        <taxon>Pectinoidea</taxon>
        <taxon>Pectinidae</taxon>
        <taxon>Mizuhopecten</taxon>
    </lineage>
</organism>
<evidence type="ECO:0000256" key="7">
    <source>
        <dbReference type="SAM" id="Phobius"/>
    </source>
</evidence>
<evidence type="ECO:0000256" key="1">
    <source>
        <dbReference type="ARBA" id="ARBA00001913"/>
    </source>
</evidence>
<dbReference type="AlphaFoldDB" id="A0A210QUB6"/>
<comment type="caution">
    <text evidence="9">The sequence shown here is derived from an EMBL/GenBank/DDBJ whole genome shotgun (WGS) entry which is preliminary data.</text>
</comment>
<dbReference type="OrthoDB" id="103349at2759"/>
<keyword evidence="6" id="KW-0325">Glycoprotein</keyword>
<dbReference type="GO" id="GO:0008484">
    <property type="term" value="F:sulfuric ester hydrolase activity"/>
    <property type="evidence" value="ECO:0007669"/>
    <property type="project" value="InterPro"/>
</dbReference>
<name>A0A210QUB6_MIZYE</name>
<reference evidence="9 10" key="1">
    <citation type="journal article" date="2017" name="Nat. Ecol. Evol.">
        <title>Scallop genome provides insights into evolution of bilaterian karyotype and development.</title>
        <authorList>
            <person name="Wang S."/>
            <person name="Zhang J."/>
            <person name="Jiao W."/>
            <person name="Li J."/>
            <person name="Xun X."/>
            <person name="Sun Y."/>
            <person name="Guo X."/>
            <person name="Huan P."/>
            <person name="Dong B."/>
            <person name="Zhang L."/>
            <person name="Hu X."/>
            <person name="Sun X."/>
            <person name="Wang J."/>
            <person name="Zhao C."/>
            <person name="Wang Y."/>
            <person name="Wang D."/>
            <person name="Huang X."/>
            <person name="Wang R."/>
            <person name="Lv J."/>
            <person name="Li Y."/>
            <person name="Zhang Z."/>
            <person name="Liu B."/>
            <person name="Lu W."/>
            <person name="Hui Y."/>
            <person name="Liang J."/>
            <person name="Zhou Z."/>
            <person name="Hou R."/>
            <person name="Li X."/>
            <person name="Liu Y."/>
            <person name="Li H."/>
            <person name="Ning X."/>
            <person name="Lin Y."/>
            <person name="Zhao L."/>
            <person name="Xing Q."/>
            <person name="Dou J."/>
            <person name="Li Y."/>
            <person name="Mao J."/>
            <person name="Guo H."/>
            <person name="Dou H."/>
            <person name="Li T."/>
            <person name="Mu C."/>
            <person name="Jiang W."/>
            <person name="Fu Q."/>
            <person name="Fu X."/>
            <person name="Miao Y."/>
            <person name="Liu J."/>
            <person name="Yu Q."/>
            <person name="Li R."/>
            <person name="Liao H."/>
            <person name="Li X."/>
            <person name="Kong Y."/>
            <person name="Jiang Z."/>
            <person name="Chourrout D."/>
            <person name="Li R."/>
            <person name="Bao Z."/>
        </authorList>
    </citation>
    <scope>NUCLEOTIDE SEQUENCE [LARGE SCALE GENOMIC DNA]</scope>
    <source>
        <strain evidence="9 10">PY_sf001</strain>
    </source>
</reference>
<dbReference type="PROSITE" id="PS00523">
    <property type="entry name" value="SULFATASE_1"/>
    <property type="match status" value="1"/>
</dbReference>
<evidence type="ECO:0000256" key="4">
    <source>
        <dbReference type="ARBA" id="ARBA00022801"/>
    </source>
</evidence>
<dbReference type="PROSITE" id="PS00149">
    <property type="entry name" value="SULFATASE_2"/>
    <property type="match status" value="1"/>
</dbReference>
<proteinExistence type="inferred from homology"/>
<dbReference type="InterPro" id="IPR000917">
    <property type="entry name" value="Sulfatase_N"/>
</dbReference>
<dbReference type="STRING" id="6573.A0A210QUB6"/>
<keyword evidence="3" id="KW-0479">Metal-binding</keyword>
<accession>A0A210QUB6</accession>
<evidence type="ECO:0000313" key="9">
    <source>
        <dbReference type="EMBL" id="OWF52331.1"/>
    </source>
</evidence>
<evidence type="ECO:0000256" key="2">
    <source>
        <dbReference type="ARBA" id="ARBA00008779"/>
    </source>
</evidence>
<sequence>MTSTTDMDVSPPSIQGALTMYILYTLAFVVTITDAKQPHIVFMVADDYGWNDVGFHNPDMITPNIDKLAYEGVILNQSYVQPVCSPSRHAFMTGIYPFKSGLQHLVIKAKQASCSPLGTPFLSEYLKKLGYATHIIGKWHLGYCKWECTPTFRGFDTFYGFYNGREDYYNRSVFGGNDFRNGEEAILPDRTTYSTYIYADRDKQVISQHDKDKPFFLYFPFQSPHEPIEVPTKYENMYSNIKHEGRRKYSGMVTAMDDMVGTVTAALKEKGMYNDTLFVFTADNGGAHIFHASNYPLRGAKVTIYEGGTRAVALIAGAGLEKTGYTYNGEDFFNNRVQL</sequence>
<evidence type="ECO:0000256" key="5">
    <source>
        <dbReference type="ARBA" id="ARBA00022837"/>
    </source>
</evidence>
<dbReference type="EMBL" id="NEDP02001821">
    <property type="protein sequence ID" value="OWF52331.1"/>
    <property type="molecule type" value="Genomic_DNA"/>
</dbReference>
<dbReference type="Pfam" id="PF00884">
    <property type="entry name" value="Sulfatase"/>
    <property type="match status" value="1"/>
</dbReference>
<evidence type="ECO:0000256" key="3">
    <source>
        <dbReference type="ARBA" id="ARBA00022723"/>
    </source>
</evidence>
<evidence type="ECO:0000259" key="8">
    <source>
        <dbReference type="Pfam" id="PF00884"/>
    </source>
</evidence>
<dbReference type="InterPro" id="IPR017850">
    <property type="entry name" value="Alkaline_phosphatase_core_sf"/>
</dbReference>
<comment type="cofactor">
    <cofactor evidence="1">
        <name>Ca(2+)</name>
        <dbReference type="ChEBI" id="CHEBI:29108"/>
    </cofactor>
</comment>
<dbReference type="PANTHER" id="PTHR10342:SF273">
    <property type="entry name" value="RE14504P"/>
    <property type="match status" value="1"/>
</dbReference>
<dbReference type="SUPFAM" id="SSF53649">
    <property type="entry name" value="Alkaline phosphatase-like"/>
    <property type="match status" value="1"/>
</dbReference>
<dbReference type="InterPro" id="IPR047115">
    <property type="entry name" value="ARSB"/>
</dbReference>
<dbReference type="Proteomes" id="UP000242188">
    <property type="component" value="Unassembled WGS sequence"/>
</dbReference>
<comment type="similarity">
    <text evidence="2">Belongs to the sulfatase family.</text>
</comment>
<evidence type="ECO:0000256" key="6">
    <source>
        <dbReference type="ARBA" id="ARBA00023180"/>
    </source>
</evidence>
<dbReference type="GO" id="GO:0046872">
    <property type="term" value="F:metal ion binding"/>
    <property type="evidence" value="ECO:0007669"/>
    <property type="project" value="UniProtKB-KW"/>
</dbReference>
<protein>
    <submittedName>
        <fullName evidence="9">Arylsulfatase B</fullName>
    </submittedName>
</protein>
<dbReference type="InterPro" id="IPR024607">
    <property type="entry name" value="Sulfatase_CS"/>
</dbReference>
<dbReference type="Gene3D" id="3.40.720.10">
    <property type="entry name" value="Alkaline Phosphatase, subunit A"/>
    <property type="match status" value="1"/>
</dbReference>
<dbReference type="PANTHER" id="PTHR10342">
    <property type="entry name" value="ARYLSULFATASE"/>
    <property type="match status" value="1"/>
</dbReference>
<gene>
    <name evidence="9" type="ORF">KP79_PYT20202</name>
</gene>